<dbReference type="GO" id="GO:0008168">
    <property type="term" value="F:methyltransferase activity"/>
    <property type="evidence" value="ECO:0007669"/>
    <property type="project" value="UniProtKB-KW"/>
</dbReference>
<evidence type="ECO:0000313" key="2">
    <source>
        <dbReference type="EMBL" id="MEE6259042.1"/>
    </source>
</evidence>
<name>A0ABU7RRC2_9ACTN</name>
<dbReference type="GO" id="GO:0032259">
    <property type="term" value="P:methylation"/>
    <property type="evidence" value="ECO:0007669"/>
    <property type="project" value="UniProtKB-KW"/>
</dbReference>
<sequence>MQEVFSDIYASRRWGAGESFDSGWGSRGDAAAGYVRYVRELIGQCGGRSVVDIGCGDFRVAAQFVDLLDHYEGIDVVQDLIDHNRSRHGGERIRFSVRDAASDPLPDADVCLIRQVLQHLSNAQVAAILEQCRRYPLVVVTEHWPAPDAIRTPNLDKPHGPDTRLDRGSWVDITQAPFHCGPSEEVLRIPVAQPLYRPGETIRTQLWRPRP</sequence>
<dbReference type="EMBL" id="JAZGQK010000007">
    <property type="protein sequence ID" value="MEE6259042.1"/>
    <property type="molecule type" value="Genomic_DNA"/>
</dbReference>
<accession>A0ABU7RRC2</accession>
<proteinExistence type="predicted"/>
<dbReference type="InterPro" id="IPR041698">
    <property type="entry name" value="Methyltransf_25"/>
</dbReference>
<dbReference type="SUPFAM" id="SSF53335">
    <property type="entry name" value="S-adenosyl-L-methionine-dependent methyltransferases"/>
    <property type="match status" value="1"/>
</dbReference>
<organism evidence="2 3">
    <name type="scientific">Plantactinospora sonchi</name>
    <dbReference type="NCBI Taxonomy" id="1544735"/>
    <lineage>
        <taxon>Bacteria</taxon>
        <taxon>Bacillati</taxon>
        <taxon>Actinomycetota</taxon>
        <taxon>Actinomycetes</taxon>
        <taxon>Micromonosporales</taxon>
        <taxon>Micromonosporaceae</taxon>
        <taxon>Plantactinospora</taxon>
    </lineage>
</organism>
<dbReference type="CDD" id="cd02440">
    <property type="entry name" value="AdoMet_MTases"/>
    <property type="match status" value="1"/>
</dbReference>
<feature type="domain" description="Methyltransferase" evidence="1">
    <location>
        <begin position="50"/>
        <end position="134"/>
    </location>
</feature>
<dbReference type="Gene3D" id="3.40.50.150">
    <property type="entry name" value="Vaccinia Virus protein VP39"/>
    <property type="match status" value="1"/>
</dbReference>
<keyword evidence="2" id="KW-0489">Methyltransferase</keyword>
<gene>
    <name evidence="2" type="ORF">V1633_11140</name>
</gene>
<protein>
    <submittedName>
        <fullName evidence="2">Class I SAM-dependent methyltransferase</fullName>
        <ecNumber evidence="2">2.1.1.-</ecNumber>
    </submittedName>
</protein>
<dbReference type="Proteomes" id="UP001332243">
    <property type="component" value="Unassembled WGS sequence"/>
</dbReference>
<evidence type="ECO:0000313" key="3">
    <source>
        <dbReference type="Proteomes" id="UP001332243"/>
    </source>
</evidence>
<dbReference type="EC" id="2.1.1.-" evidence="2"/>
<dbReference type="RefSeq" id="WP_331214153.1">
    <property type="nucleotide sequence ID" value="NZ_JAZGQK010000007.1"/>
</dbReference>
<dbReference type="Pfam" id="PF13649">
    <property type="entry name" value="Methyltransf_25"/>
    <property type="match status" value="1"/>
</dbReference>
<dbReference type="InterPro" id="IPR029063">
    <property type="entry name" value="SAM-dependent_MTases_sf"/>
</dbReference>
<keyword evidence="2" id="KW-0808">Transferase</keyword>
<reference evidence="2 3" key="1">
    <citation type="submission" date="2024-01" db="EMBL/GenBank/DDBJ databases">
        <title>Genome insights into Plantactinospora sonchi sp. nov.</title>
        <authorList>
            <person name="Wang L."/>
        </authorList>
    </citation>
    <scope>NUCLEOTIDE SEQUENCE [LARGE SCALE GENOMIC DNA]</scope>
    <source>
        <strain evidence="2 3">NEAU-QY2</strain>
    </source>
</reference>
<evidence type="ECO:0000259" key="1">
    <source>
        <dbReference type="Pfam" id="PF13649"/>
    </source>
</evidence>
<keyword evidence="3" id="KW-1185">Reference proteome</keyword>
<comment type="caution">
    <text evidence="2">The sequence shown here is derived from an EMBL/GenBank/DDBJ whole genome shotgun (WGS) entry which is preliminary data.</text>
</comment>